<dbReference type="Proteomes" id="UP000051887">
    <property type="component" value="Unassembled WGS sequence"/>
</dbReference>
<proteinExistence type="predicted"/>
<accession>A0A0P1FQ70</accession>
<organism evidence="2 4">
    <name type="scientific">Thalassovita autumnalis</name>
    <dbReference type="NCBI Taxonomy" id="2072972"/>
    <lineage>
        <taxon>Bacteria</taxon>
        <taxon>Pseudomonadati</taxon>
        <taxon>Pseudomonadota</taxon>
        <taxon>Alphaproteobacteria</taxon>
        <taxon>Rhodobacterales</taxon>
        <taxon>Roseobacteraceae</taxon>
        <taxon>Thalassovita</taxon>
    </lineage>
</organism>
<sequence length="61" mass="6973">MMQAERLPDGTIKLSGPVWHEIFAEERRLPWARWYRQMHADHGAPSYLQAAEALEALGEPG</sequence>
<reference evidence="2 4" key="1">
    <citation type="submission" date="2015-09" db="EMBL/GenBank/DDBJ databases">
        <authorList>
            <consortium name="Swine Surveillance"/>
        </authorList>
    </citation>
    <scope>NUCLEOTIDE SEQUENCE [LARGE SCALE GENOMIC DNA]</scope>
    <source>
        <strain evidence="2 4">5120</strain>
    </source>
</reference>
<dbReference type="AlphaFoldDB" id="A0A0P1FQ70"/>
<dbReference type="EMBL" id="CYSC01000007">
    <property type="protein sequence ID" value="CUH70616.1"/>
    <property type="molecule type" value="Genomic_DNA"/>
</dbReference>
<dbReference type="EMBL" id="CYSB01000025">
    <property type="protein sequence ID" value="CUH65666.1"/>
    <property type="molecule type" value="Genomic_DNA"/>
</dbReference>
<evidence type="ECO:0000313" key="2">
    <source>
        <dbReference type="EMBL" id="CUH70616.1"/>
    </source>
</evidence>
<keyword evidence="3" id="KW-1185">Reference proteome</keyword>
<name>A0A0P1FQ70_9RHOB</name>
<dbReference type="Proteomes" id="UP000051086">
    <property type="component" value="Unassembled WGS sequence"/>
</dbReference>
<evidence type="ECO:0000313" key="3">
    <source>
        <dbReference type="Proteomes" id="UP000051086"/>
    </source>
</evidence>
<evidence type="ECO:0000313" key="4">
    <source>
        <dbReference type="Proteomes" id="UP000051887"/>
    </source>
</evidence>
<protein>
    <submittedName>
        <fullName evidence="2">Uncharacterized protein</fullName>
    </submittedName>
</protein>
<reference evidence="1 3" key="2">
    <citation type="submission" date="2015-09" db="EMBL/GenBank/DDBJ databases">
        <authorList>
            <person name="Rodrigo-Torres L."/>
            <person name="Arahal D.R."/>
        </authorList>
    </citation>
    <scope>NUCLEOTIDE SEQUENCE [LARGE SCALE GENOMIC DNA]</scope>
    <source>
        <strain evidence="1 3">CECT 5118</strain>
    </source>
</reference>
<gene>
    <name evidence="1" type="ORF">TL5118_01414</name>
    <name evidence="2" type="ORF">TL5120_00395</name>
</gene>
<evidence type="ECO:0000313" key="1">
    <source>
        <dbReference type="EMBL" id="CUH65666.1"/>
    </source>
</evidence>